<dbReference type="AlphaFoldDB" id="A0A5J9WMR2"/>
<feature type="region of interest" description="Disordered" evidence="2">
    <location>
        <begin position="48"/>
        <end position="105"/>
    </location>
</feature>
<evidence type="ECO:0000256" key="1">
    <source>
        <dbReference type="SAM" id="Coils"/>
    </source>
</evidence>
<feature type="domain" description="No apical meristem-associated C-terminal" evidence="3">
    <location>
        <begin position="20"/>
        <end position="151"/>
    </location>
</feature>
<dbReference type="OrthoDB" id="695497at2759"/>
<reference evidence="4 5" key="1">
    <citation type="journal article" date="2019" name="Sci. Rep.">
        <title>A high-quality genome of Eragrostis curvula grass provides insights into Poaceae evolution and supports new strategies to enhance forage quality.</title>
        <authorList>
            <person name="Carballo J."/>
            <person name="Santos B.A.C.M."/>
            <person name="Zappacosta D."/>
            <person name="Garbus I."/>
            <person name="Selva J.P."/>
            <person name="Gallo C.A."/>
            <person name="Diaz A."/>
            <person name="Albertini E."/>
            <person name="Caccamo M."/>
            <person name="Echenique V."/>
        </authorList>
    </citation>
    <scope>NUCLEOTIDE SEQUENCE [LARGE SCALE GENOMIC DNA]</scope>
    <source>
        <strain evidence="5">cv. Victoria</strain>
        <tissue evidence="4">Leaf</tissue>
    </source>
</reference>
<evidence type="ECO:0000256" key="2">
    <source>
        <dbReference type="SAM" id="MobiDB-lite"/>
    </source>
</evidence>
<dbReference type="Proteomes" id="UP000324897">
    <property type="component" value="Chromosome 6"/>
</dbReference>
<feature type="non-terminal residue" evidence="4">
    <location>
        <position position="251"/>
    </location>
</feature>
<feature type="compositionally biased region" description="Acidic residues" evidence="2">
    <location>
        <begin position="55"/>
        <end position="66"/>
    </location>
</feature>
<feature type="compositionally biased region" description="Polar residues" evidence="2">
    <location>
        <begin position="68"/>
        <end position="79"/>
    </location>
</feature>
<comment type="caution">
    <text evidence="4">The sequence shown here is derived from an EMBL/GenBank/DDBJ whole genome shotgun (WGS) entry which is preliminary data.</text>
</comment>
<name>A0A5J9WMR2_9POAL</name>
<protein>
    <recommendedName>
        <fullName evidence="3">No apical meristem-associated C-terminal domain-containing protein</fullName>
    </recommendedName>
</protein>
<feature type="compositionally biased region" description="Basic and acidic residues" evidence="2">
    <location>
        <begin position="89"/>
        <end position="98"/>
    </location>
</feature>
<feature type="coiled-coil region" evidence="1">
    <location>
        <begin position="143"/>
        <end position="211"/>
    </location>
</feature>
<dbReference type="EMBL" id="RWGY01000002">
    <property type="protein sequence ID" value="TVU49401.1"/>
    <property type="molecule type" value="Genomic_DNA"/>
</dbReference>
<keyword evidence="5" id="KW-1185">Reference proteome</keyword>
<proteinExistence type="predicted"/>
<evidence type="ECO:0000259" key="3">
    <source>
        <dbReference type="Pfam" id="PF14303"/>
    </source>
</evidence>
<gene>
    <name evidence="4" type="ORF">EJB05_00709</name>
</gene>
<sequence length="251" mass="29165">MQMRQNTTQELYKERDPNGRQFGMLHCWTMLQHNEKWINRNIDPHPLKKRAASDMESEDYEDDDGNESGRSTTPSSDWPSSKRPMGRKQSKERLKRGGGEGGDVDVIQYAVQDMITSKKEIEASRQEQKQAKIDTDRERWEYMKSLEEHKVAIEQERLKVEKDKASAKMAMQKEKLRVQTEETNAKMAIERDKLRVQAEEASAKKLEQECKIMLMPLGDLDDQQRAWVLSMRADIARKATATTQSENDNES</sequence>
<dbReference type="Gramene" id="TVU49401">
    <property type="protein sequence ID" value="TVU49401"/>
    <property type="gene ID" value="EJB05_00709"/>
</dbReference>
<evidence type="ECO:0000313" key="5">
    <source>
        <dbReference type="Proteomes" id="UP000324897"/>
    </source>
</evidence>
<dbReference type="Pfam" id="PF14303">
    <property type="entry name" value="NAM-associated"/>
    <property type="match status" value="1"/>
</dbReference>
<keyword evidence="1" id="KW-0175">Coiled coil</keyword>
<organism evidence="4 5">
    <name type="scientific">Eragrostis curvula</name>
    <name type="common">weeping love grass</name>
    <dbReference type="NCBI Taxonomy" id="38414"/>
    <lineage>
        <taxon>Eukaryota</taxon>
        <taxon>Viridiplantae</taxon>
        <taxon>Streptophyta</taxon>
        <taxon>Embryophyta</taxon>
        <taxon>Tracheophyta</taxon>
        <taxon>Spermatophyta</taxon>
        <taxon>Magnoliopsida</taxon>
        <taxon>Liliopsida</taxon>
        <taxon>Poales</taxon>
        <taxon>Poaceae</taxon>
        <taxon>PACMAD clade</taxon>
        <taxon>Chloridoideae</taxon>
        <taxon>Eragrostideae</taxon>
        <taxon>Eragrostidinae</taxon>
        <taxon>Eragrostis</taxon>
    </lineage>
</organism>
<accession>A0A5J9WMR2</accession>
<evidence type="ECO:0000313" key="4">
    <source>
        <dbReference type="EMBL" id="TVU49401.1"/>
    </source>
</evidence>
<dbReference type="InterPro" id="IPR029466">
    <property type="entry name" value="NAM-associated_C"/>
</dbReference>